<accession>A0ACC0TUR7</accession>
<reference evidence="1" key="1">
    <citation type="submission" date="2021-03" db="EMBL/GenBank/DDBJ databases">
        <title>Evolutionary priming and transition to the ectomycorrhizal habit in an iconic lineage of mushroom-forming fungi: is preadaptation a requirement?</title>
        <authorList>
            <consortium name="DOE Joint Genome Institute"/>
            <person name="Looney B.P."/>
            <person name="Miyauchi S."/>
            <person name="Morin E."/>
            <person name="Drula E."/>
            <person name="Courty P.E."/>
            <person name="Chicoki N."/>
            <person name="Fauchery L."/>
            <person name="Kohler A."/>
            <person name="Kuo A."/>
            <person name="LaButti K."/>
            <person name="Pangilinan J."/>
            <person name="Lipzen A."/>
            <person name="Riley R."/>
            <person name="Andreopoulos W."/>
            <person name="He G."/>
            <person name="Johnson J."/>
            <person name="Barry K.W."/>
            <person name="Grigoriev I.V."/>
            <person name="Nagy L."/>
            <person name="Hibbett D."/>
            <person name="Henrissat B."/>
            <person name="Matheny P.B."/>
            <person name="Labbe J."/>
            <person name="Martin A.F."/>
        </authorList>
    </citation>
    <scope>NUCLEOTIDE SEQUENCE</scope>
    <source>
        <strain evidence="1">BPL698</strain>
    </source>
</reference>
<comment type="caution">
    <text evidence="1">The sequence shown here is derived from an EMBL/GenBank/DDBJ whole genome shotgun (WGS) entry which is preliminary data.</text>
</comment>
<dbReference type="Proteomes" id="UP001207468">
    <property type="component" value="Unassembled WGS sequence"/>
</dbReference>
<proteinExistence type="predicted"/>
<evidence type="ECO:0000313" key="2">
    <source>
        <dbReference type="Proteomes" id="UP001207468"/>
    </source>
</evidence>
<protein>
    <submittedName>
        <fullName evidence="1">Uncharacterized protein</fullName>
    </submittedName>
</protein>
<gene>
    <name evidence="1" type="ORF">F5148DRAFT_1379175</name>
</gene>
<name>A0ACC0TUR7_9AGAM</name>
<organism evidence="1 2">
    <name type="scientific">Russula earlei</name>
    <dbReference type="NCBI Taxonomy" id="71964"/>
    <lineage>
        <taxon>Eukaryota</taxon>
        <taxon>Fungi</taxon>
        <taxon>Dikarya</taxon>
        <taxon>Basidiomycota</taxon>
        <taxon>Agaricomycotina</taxon>
        <taxon>Agaricomycetes</taxon>
        <taxon>Russulales</taxon>
        <taxon>Russulaceae</taxon>
        <taxon>Russula</taxon>
    </lineage>
</organism>
<evidence type="ECO:0000313" key="1">
    <source>
        <dbReference type="EMBL" id="KAI9450042.1"/>
    </source>
</evidence>
<dbReference type="EMBL" id="JAGFNK010000457">
    <property type="protein sequence ID" value="KAI9450042.1"/>
    <property type="molecule type" value="Genomic_DNA"/>
</dbReference>
<keyword evidence="2" id="KW-1185">Reference proteome</keyword>
<sequence length="519" mass="55094">MSDQSFLGVSTTTTDASHDHGPTTPSTPTSPLMKPTRTVAIIKPHAVDHRFEIEHRITEAKFERDRWSFDMETDPDALFELFGDDARSFAEGPVWYMSSNAAVPSKYGTRSWATLTPTTLANSPRPPSVPSTASPGSTTPSWAPPTPTPQRSRSTRSSSPPRPSPPPTSPLPTDPPTPTLASSPPPPSDPSRPPSAPPHASRNNAARAAPTATPPPAPRPRTPAPHALQSARHNPVPRLPDHRPAHDPRGLPPRRAPRTPPSKEALRKIFADVPGHKRTASIQVASTAAPTVPPRMTRAAALRISGATPPTPVVPKPIITIAQAKAKAAEEERAKAALQEAQARTFEGVPGHKRRESISVSSTAKAPTITPRQNRSALLRASKDATPPSSYQFRPPIGPSLSRSTSSDSYGSPGRPSTAQGDVNSPRRSFSRMSDIGPGAIGTPPRERPHQLAGADDGAAAKPQRDATSSQNSQRSLRDGRSYAERFPLCVCIPNAIRSSRLFLAHLGAGAASSPISVS</sequence>